<dbReference type="Proteomes" id="UP000663868">
    <property type="component" value="Unassembled WGS sequence"/>
</dbReference>
<protein>
    <submittedName>
        <fullName evidence="2">Uncharacterized protein</fullName>
    </submittedName>
</protein>
<reference evidence="2" key="1">
    <citation type="submission" date="2021-02" db="EMBL/GenBank/DDBJ databases">
        <authorList>
            <person name="Nowell W R."/>
        </authorList>
    </citation>
    <scope>NUCLEOTIDE SEQUENCE</scope>
</reference>
<feature type="compositionally biased region" description="Basic residues" evidence="1">
    <location>
        <begin position="1"/>
        <end position="11"/>
    </location>
</feature>
<feature type="compositionally biased region" description="Polar residues" evidence="1">
    <location>
        <begin position="85"/>
        <end position="129"/>
    </location>
</feature>
<evidence type="ECO:0000256" key="1">
    <source>
        <dbReference type="SAM" id="MobiDB-lite"/>
    </source>
</evidence>
<feature type="region of interest" description="Disordered" evidence="1">
    <location>
        <begin position="1"/>
        <end position="25"/>
    </location>
</feature>
<comment type="caution">
    <text evidence="2">The sequence shown here is derived from an EMBL/GenBank/DDBJ whole genome shotgun (WGS) entry which is preliminary data.</text>
</comment>
<feature type="non-terminal residue" evidence="2">
    <location>
        <position position="1"/>
    </location>
</feature>
<dbReference type="AlphaFoldDB" id="A0A820MSU8"/>
<feature type="compositionally biased region" description="Polar residues" evidence="1">
    <location>
        <begin position="58"/>
        <end position="73"/>
    </location>
</feature>
<gene>
    <name evidence="2" type="ORF">KXQ929_LOCUS49704</name>
</gene>
<dbReference type="EMBL" id="CAJOBB010021563">
    <property type="protein sequence ID" value="CAF4377289.1"/>
    <property type="molecule type" value="Genomic_DNA"/>
</dbReference>
<name>A0A820MSU8_9BILA</name>
<feature type="compositionally biased region" description="Polar residues" evidence="1">
    <location>
        <begin position="15"/>
        <end position="25"/>
    </location>
</feature>
<proteinExistence type="predicted"/>
<organism evidence="2 3">
    <name type="scientific">Adineta steineri</name>
    <dbReference type="NCBI Taxonomy" id="433720"/>
    <lineage>
        <taxon>Eukaryota</taxon>
        <taxon>Metazoa</taxon>
        <taxon>Spiralia</taxon>
        <taxon>Gnathifera</taxon>
        <taxon>Rotifera</taxon>
        <taxon>Eurotatoria</taxon>
        <taxon>Bdelloidea</taxon>
        <taxon>Adinetida</taxon>
        <taxon>Adinetidae</taxon>
        <taxon>Adineta</taxon>
    </lineage>
</organism>
<feature type="region of interest" description="Disordered" evidence="1">
    <location>
        <begin position="41"/>
        <end position="137"/>
    </location>
</feature>
<feature type="compositionally biased region" description="Low complexity" evidence="1">
    <location>
        <begin position="74"/>
        <end position="84"/>
    </location>
</feature>
<accession>A0A820MSU8</accession>
<sequence length="137" mass="14989">INGNAIRRRRQQSSASLYGNQNQAGNIPAGYNYGSNTNLYGSNLNNQNQKDLYGNPIVPSNTGNTMNNVGLNNQQQQQQQQQQQIYGTNGQPISNPSYGANGFYPNSGTNQLLRDTNVNTGMRDSNGNLIPSGKYMK</sequence>
<evidence type="ECO:0000313" key="2">
    <source>
        <dbReference type="EMBL" id="CAF4377289.1"/>
    </source>
</evidence>
<evidence type="ECO:0000313" key="3">
    <source>
        <dbReference type="Proteomes" id="UP000663868"/>
    </source>
</evidence>
<feature type="compositionally biased region" description="Polar residues" evidence="1">
    <location>
        <begin position="41"/>
        <end position="50"/>
    </location>
</feature>